<reference evidence="2 3" key="1">
    <citation type="journal article" date="2012" name="Genome Biol.">
        <title>Genome and low-iron response of an oceanic diatom adapted to chronic iron limitation.</title>
        <authorList>
            <person name="Lommer M."/>
            <person name="Specht M."/>
            <person name="Roy A.S."/>
            <person name="Kraemer L."/>
            <person name="Andreson R."/>
            <person name="Gutowska M.A."/>
            <person name="Wolf J."/>
            <person name="Bergner S.V."/>
            <person name="Schilhabel M.B."/>
            <person name="Klostermeier U.C."/>
            <person name="Beiko R.G."/>
            <person name="Rosenstiel P."/>
            <person name="Hippler M."/>
            <person name="Laroche J."/>
        </authorList>
    </citation>
    <scope>NUCLEOTIDE SEQUENCE [LARGE SCALE GENOMIC DNA]</scope>
    <source>
        <strain evidence="2 3">CCMP1005</strain>
    </source>
</reference>
<dbReference type="Proteomes" id="UP000266841">
    <property type="component" value="Unassembled WGS sequence"/>
</dbReference>
<evidence type="ECO:0000313" key="3">
    <source>
        <dbReference type="Proteomes" id="UP000266841"/>
    </source>
</evidence>
<dbReference type="EMBL" id="AGNL01031728">
    <property type="protein sequence ID" value="EJK56344.1"/>
    <property type="molecule type" value="Genomic_DNA"/>
</dbReference>
<feature type="non-terminal residue" evidence="2">
    <location>
        <position position="1"/>
    </location>
</feature>
<name>K0RV64_THAOC</name>
<gene>
    <name evidence="2" type="ORF">THAOC_23793</name>
</gene>
<proteinExistence type="predicted"/>
<feature type="region of interest" description="Disordered" evidence="1">
    <location>
        <begin position="326"/>
        <end position="352"/>
    </location>
</feature>
<feature type="compositionally biased region" description="Basic and acidic residues" evidence="1">
    <location>
        <begin position="117"/>
        <end position="135"/>
    </location>
</feature>
<feature type="region of interest" description="Disordered" evidence="1">
    <location>
        <begin position="176"/>
        <end position="306"/>
    </location>
</feature>
<protein>
    <submittedName>
        <fullName evidence="2">Uncharacterized protein</fullName>
    </submittedName>
</protein>
<feature type="region of interest" description="Disordered" evidence="1">
    <location>
        <begin position="1"/>
        <end position="140"/>
    </location>
</feature>
<feature type="compositionally biased region" description="Pro residues" evidence="1">
    <location>
        <begin position="230"/>
        <end position="239"/>
    </location>
</feature>
<accession>K0RV64</accession>
<evidence type="ECO:0000313" key="2">
    <source>
        <dbReference type="EMBL" id="EJK56344.1"/>
    </source>
</evidence>
<keyword evidence="3" id="KW-1185">Reference proteome</keyword>
<evidence type="ECO:0000256" key="1">
    <source>
        <dbReference type="SAM" id="MobiDB-lite"/>
    </source>
</evidence>
<feature type="compositionally biased region" description="Basic and acidic residues" evidence="1">
    <location>
        <begin position="217"/>
        <end position="227"/>
    </location>
</feature>
<organism evidence="2 3">
    <name type="scientific">Thalassiosira oceanica</name>
    <name type="common">Marine diatom</name>
    <dbReference type="NCBI Taxonomy" id="159749"/>
    <lineage>
        <taxon>Eukaryota</taxon>
        <taxon>Sar</taxon>
        <taxon>Stramenopiles</taxon>
        <taxon>Ochrophyta</taxon>
        <taxon>Bacillariophyta</taxon>
        <taxon>Coscinodiscophyceae</taxon>
        <taxon>Thalassiosirophycidae</taxon>
        <taxon>Thalassiosirales</taxon>
        <taxon>Thalassiosiraceae</taxon>
        <taxon>Thalassiosira</taxon>
    </lineage>
</organism>
<comment type="caution">
    <text evidence="2">The sequence shown here is derived from an EMBL/GenBank/DDBJ whole genome shotgun (WGS) entry which is preliminary data.</text>
</comment>
<feature type="compositionally biased region" description="Basic and acidic residues" evidence="1">
    <location>
        <begin position="86"/>
        <end position="103"/>
    </location>
</feature>
<sequence>PGDERRPRRRGASPEGYPFPWGRGPKTPSGTPPARDDVAGFDGRSRGRTPPGRPGPAGVAATEHSSASSHLSPPPDGISRPVAGDLAEHGPGEDARAARDVKATPRVTGRGRRRRDRRAESAGRCRSDRDCIPREDEADLDGEGFCAAANGCPGTRAGTGADLNGGRALELITIPAPHEAGKNGAGGGEHKGGRPLPPSRERMRQSTAVTIGVAKEILQKIGERRDGPSSSPPRRPAAPPRTVRTGPRRRPASVLPRERRAAETPWTSTCPSAQLPLRRPREGDSGGRAFVPPSKGTAQDVGHHAPSVTTVVEKRRSKALPRAWDRRRNGLPSGARIKSHARRSMPSADIWEGTGRATPAWRQWREVEAAWPHAGRQGWSSGDRRERRKSMKEVARESLDLLDDMTPRRWQAAVRAANDAQSGFTGLAWGELGSTTDRETRTESFLRPNVILPWSQDEAICLLGWREEKALTTRRRSLGLMRRFKSGCAVFILSTFLQPVMTPNQRLCSVSLSLWTLSTNSYSSI</sequence>
<dbReference type="AlphaFoldDB" id="K0RV64"/>